<name>A0A5Q2F6V2_9CAUD</name>
<gene>
    <name evidence="1" type="primary">6</name>
    <name evidence="1" type="ORF">SEA_SIXAMA_6</name>
</gene>
<evidence type="ECO:0000313" key="2">
    <source>
        <dbReference type="Proteomes" id="UP000400849"/>
    </source>
</evidence>
<evidence type="ECO:0000313" key="1">
    <source>
        <dbReference type="EMBL" id="QGF20185.1"/>
    </source>
</evidence>
<sequence length="45" mass="5516">MNDNPEQAKVFIMHESDEERRTGKYRKMWEDAGFEVVRREDNEEI</sequence>
<dbReference type="RefSeq" id="YP_010648715.1">
    <property type="nucleotide sequence ID" value="NC_070762.1"/>
</dbReference>
<dbReference type="EMBL" id="MN484601">
    <property type="protein sequence ID" value="QGF20185.1"/>
    <property type="molecule type" value="Genomic_DNA"/>
</dbReference>
<proteinExistence type="predicted"/>
<dbReference type="Proteomes" id="UP000400849">
    <property type="component" value="Segment"/>
</dbReference>
<dbReference type="KEGG" id="vg:77924174"/>
<organism evidence="1 2">
    <name type="scientific">Gordonia phage Sixama</name>
    <dbReference type="NCBI Taxonomy" id="2653271"/>
    <lineage>
        <taxon>Viruses</taxon>
        <taxon>Duplodnaviria</taxon>
        <taxon>Heunggongvirae</taxon>
        <taxon>Uroviricota</taxon>
        <taxon>Caudoviricetes</taxon>
        <taxon>Sixamavirus</taxon>
        <taxon>Sixamavirus sixama</taxon>
    </lineage>
</organism>
<dbReference type="GeneID" id="77924174"/>
<keyword evidence="2" id="KW-1185">Reference proteome</keyword>
<accession>A0A5Q2F6V2</accession>
<protein>
    <submittedName>
        <fullName evidence="1">Uncharacterized protein</fullName>
    </submittedName>
</protein>
<reference evidence="1 2" key="1">
    <citation type="submission" date="2019-09" db="EMBL/GenBank/DDBJ databases">
        <authorList>
            <person name="Christie C.A."/>
            <person name="Diallo A.S."/>
            <person name="Dixon Z."/>
            <person name="McIntosh P.M."/>
            <person name="Murthy K.H."/>
            <person name="Rosen M.G."/>
            <person name="Simpson L.M."/>
            <person name="Koustas K."/>
            <person name="Fogarty M.P."/>
            <person name="Molloy S.D."/>
            <person name="Garlena R.A."/>
            <person name="Russell D.A."/>
            <person name="Pope W.H."/>
            <person name="Jacobs-Sera D."/>
            <person name="Hatfull G.F."/>
        </authorList>
    </citation>
    <scope>NUCLEOTIDE SEQUENCE [LARGE SCALE GENOMIC DNA]</scope>
</reference>